<dbReference type="SMART" id="SM00479">
    <property type="entry name" value="EXOIII"/>
    <property type="match status" value="1"/>
</dbReference>
<feature type="domain" description="Exonuclease" evidence="1">
    <location>
        <begin position="10"/>
        <end position="185"/>
    </location>
</feature>
<dbReference type="InterPro" id="IPR012337">
    <property type="entry name" value="RNaseH-like_sf"/>
</dbReference>
<gene>
    <name evidence="2" type="ORF">UFOPK3402_01209</name>
</gene>
<dbReference type="InterPro" id="IPR013520">
    <property type="entry name" value="Ribonucl_H"/>
</dbReference>
<reference evidence="2" key="1">
    <citation type="submission" date="2020-05" db="EMBL/GenBank/DDBJ databases">
        <authorList>
            <person name="Chiriac C."/>
            <person name="Salcher M."/>
            <person name="Ghai R."/>
            <person name="Kavagutti S V."/>
        </authorList>
    </citation>
    <scope>NUCLEOTIDE SEQUENCE</scope>
</reference>
<dbReference type="Gene3D" id="3.30.420.10">
    <property type="entry name" value="Ribonuclease H-like superfamily/Ribonuclease H"/>
    <property type="match status" value="1"/>
</dbReference>
<dbReference type="Pfam" id="PF00929">
    <property type="entry name" value="RNase_T"/>
    <property type="match status" value="1"/>
</dbReference>
<organism evidence="2">
    <name type="scientific">freshwater metagenome</name>
    <dbReference type="NCBI Taxonomy" id="449393"/>
    <lineage>
        <taxon>unclassified sequences</taxon>
        <taxon>metagenomes</taxon>
        <taxon>ecological metagenomes</taxon>
    </lineage>
</organism>
<dbReference type="SUPFAM" id="SSF53098">
    <property type="entry name" value="Ribonuclease H-like"/>
    <property type="match status" value="1"/>
</dbReference>
<evidence type="ECO:0000259" key="1">
    <source>
        <dbReference type="SMART" id="SM00479"/>
    </source>
</evidence>
<proteinExistence type="predicted"/>
<sequence>MNSHPNWAQSFIAFDTETTGLETEGPDASLIVTAAAVTFTNGTVAHERSWLLRVSDIPAESTAIHGVTTETSQAEGVDPSIALLEIRKVLTADDVPIVCFNAAFDIPILNANLARVGLDPLPENRSLCPLVIDRQMNPYVRGANQRRLEPTAARYGITVDQWHDAGADATVAGLIFIAEVAAYPALTKGTFDELATSIHIWRDEQDASFRAWLARQPPR</sequence>
<accession>A0A6J7EC06</accession>
<evidence type="ECO:0000313" key="2">
    <source>
        <dbReference type="EMBL" id="CAB4879891.1"/>
    </source>
</evidence>
<dbReference type="InterPro" id="IPR036397">
    <property type="entry name" value="RNaseH_sf"/>
</dbReference>
<protein>
    <submittedName>
        <fullName evidence="2">Unannotated protein</fullName>
    </submittedName>
</protein>
<dbReference type="GO" id="GO:0003676">
    <property type="term" value="F:nucleic acid binding"/>
    <property type="evidence" value="ECO:0007669"/>
    <property type="project" value="InterPro"/>
</dbReference>
<dbReference type="AlphaFoldDB" id="A0A6J7EC06"/>
<name>A0A6J7EC06_9ZZZZ</name>
<dbReference type="CDD" id="cd06127">
    <property type="entry name" value="DEDDh"/>
    <property type="match status" value="1"/>
</dbReference>
<dbReference type="EMBL" id="CAFBLS010000148">
    <property type="protein sequence ID" value="CAB4879891.1"/>
    <property type="molecule type" value="Genomic_DNA"/>
</dbReference>